<accession>A0ABU9BL16</accession>
<proteinExistence type="predicted"/>
<dbReference type="RefSeq" id="WP_341423657.1">
    <property type="nucleotide sequence ID" value="NZ_JBBUTG010000001.1"/>
</dbReference>
<evidence type="ECO:0000313" key="2">
    <source>
        <dbReference type="EMBL" id="MEK8029315.1"/>
    </source>
</evidence>
<feature type="signal peptide" evidence="1">
    <location>
        <begin position="1"/>
        <end position="30"/>
    </location>
</feature>
<keyword evidence="3" id="KW-1185">Reference proteome</keyword>
<dbReference type="PANTHER" id="PTHR43737:SF1">
    <property type="entry name" value="DUF1501 DOMAIN-CONTAINING PROTEIN"/>
    <property type="match status" value="1"/>
</dbReference>
<name>A0ABU9BL16_9BURK</name>
<comment type="caution">
    <text evidence="2">The sequence shown here is derived from an EMBL/GenBank/DDBJ whole genome shotgun (WGS) entry which is preliminary data.</text>
</comment>
<reference evidence="2 3" key="1">
    <citation type="submission" date="2024-04" db="EMBL/GenBank/DDBJ databases">
        <title>Novel species of the genus Ideonella isolated from streams.</title>
        <authorList>
            <person name="Lu H."/>
        </authorList>
    </citation>
    <scope>NUCLEOTIDE SEQUENCE [LARGE SCALE GENOMIC DNA]</scope>
    <source>
        <strain evidence="2 3">DXS29W</strain>
    </source>
</reference>
<keyword evidence="1" id="KW-0732">Signal</keyword>
<organism evidence="2 3">
    <name type="scientific">Ideonella lacteola</name>
    <dbReference type="NCBI Taxonomy" id="2984193"/>
    <lineage>
        <taxon>Bacteria</taxon>
        <taxon>Pseudomonadati</taxon>
        <taxon>Pseudomonadota</taxon>
        <taxon>Betaproteobacteria</taxon>
        <taxon>Burkholderiales</taxon>
        <taxon>Sphaerotilaceae</taxon>
        <taxon>Ideonella</taxon>
    </lineage>
</organism>
<gene>
    <name evidence="2" type="ORF">AACH06_00660</name>
</gene>
<evidence type="ECO:0000313" key="3">
    <source>
        <dbReference type="Proteomes" id="UP001371218"/>
    </source>
</evidence>
<evidence type="ECO:0000256" key="1">
    <source>
        <dbReference type="SAM" id="SignalP"/>
    </source>
</evidence>
<dbReference type="Pfam" id="PF07394">
    <property type="entry name" value="DUF1501"/>
    <property type="match status" value="1"/>
</dbReference>
<protein>
    <submittedName>
        <fullName evidence="2">DUF1501 domain-containing protein</fullName>
    </submittedName>
</protein>
<dbReference type="PROSITE" id="PS51318">
    <property type="entry name" value="TAT"/>
    <property type="match status" value="1"/>
</dbReference>
<dbReference type="EMBL" id="JBBUTG010000001">
    <property type="protein sequence ID" value="MEK8029315.1"/>
    <property type="molecule type" value="Genomic_DNA"/>
</dbReference>
<dbReference type="Proteomes" id="UP001371218">
    <property type="component" value="Unassembled WGS sequence"/>
</dbReference>
<sequence>MHPTLNRRSWLRGALAAGAAATTGSWASLAMGGSASANDPRLVVVILRGGMDGLWTVPAIGDPDFADARGALAQYTSAPLPLSGPFALHPGFTKLHAAWGREELVVVHAAGLPYRDRSHFDAQNVLEGGGERPYQMASGWLGRGLAAAGQPGMALSTAVPLLMRGPKDVDTWAPSTLPDPSADLIARLSRVYANDPALANALMRAQSLRSDMPASSESIGMAGARPVGNLPAMTRKAAEFLLQPKGPQIVMLEQGGWDSHANLSNEKSIFQTNLQQLDESLGLLHEMLSAPDGKGLWRRTVVVVATEFGREVAINGTRGTDHGNGGAAFVLGGAVQGGKVLADWPGLAKKDRYEGRDLKITTDLRAVFKSVMADHLRIASRPLEKDVFPGTEGMKLPQLVRG</sequence>
<dbReference type="InterPro" id="IPR017850">
    <property type="entry name" value="Alkaline_phosphatase_core_sf"/>
</dbReference>
<dbReference type="InterPro" id="IPR010869">
    <property type="entry name" value="DUF1501"/>
</dbReference>
<dbReference type="SUPFAM" id="SSF53649">
    <property type="entry name" value="Alkaline phosphatase-like"/>
    <property type="match status" value="1"/>
</dbReference>
<dbReference type="PANTHER" id="PTHR43737">
    <property type="entry name" value="BLL7424 PROTEIN"/>
    <property type="match status" value="1"/>
</dbReference>
<feature type="chain" id="PRO_5045217849" evidence="1">
    <location>
        <begin position="31"/>
        <end position="402"/>
    </location>
</feature>
<dbReference type="InterPro" id="IPR006311">
    <property type="entry name" value="TAT_signal"/>
</dbReference>